<feature type="region of interest" description="Disordered" evidence="1">
    <location>
        <begin position="1"/>
        <end position="28"/>
    </location>
</feature>
<reference evidence="2" key="1">
    <citation type="submission" date="2024-02" db="EMBL/GenBank/DDBJ databases">
        <authorList>
            <consortium name="ELIXIR-Norway"/>
            <consortium name="Elixir Norway"/>
        </authorList>
    </citation>
    <scope>NUCLEOTIDE SEQUENCE</scope>
</reference>
<evidence type="ECO:0000256" key="1">
    <source>
        <dbReference type="SAM" id="MobiDB-lite"/>
    </source>
</evidence>
<organism evidence="2 3">
    <name type="scientific">Sphagnum jensenii</name>
    <dbReference type="NCBI Taxonomy" id="128206"/>
    <lineage>
        <taxon>Eukaryota</taxon>
        <taxon>Viridiplantae</taxon>
        <taxon>Streptophyta</taxon>
        <taxon>Embryophyta</taxon>
        <taxon>Bryophyta</taxon>
        <taxon>Sphagnophytina</taxon>
        <taxon>Sphagnopsida</taxon>
        <taxon>Sphagnales</taxon>
        <taxon>Sphagnaceae</taxon>
        <taxon>Sphagnum</taxon>
    </lineage>
</organism>
<gene>
    <name evidence="2" type="ORF">CSSPJE1EN1_LOCUS10198</name>
</gene>
<evidence type="ECO:0000313" key="3">
    <source>
        <dbReference type="Proteomes" id="UP001497444"/>
    </source>
</evidence>
<name>A0ABP0WH29_9BRYO</name>
<protein>
    <submittedName>
        <fullName evidence="2">Uncharacterized protein</fullName>
    </submittedName>
</protein>
<dbReference type="EMBL" id="OZ020112">
    <property type="protein sequence ID" value="CAK9264720.1"/>
    <property type="molecule type" value="Genomic_DNA"/>
</dbReference>
<keyword evidence="3" id="KW-1185">Reference proteome</keyword>
<evidence type="ECO:0000313" key="2">
    <source>
        <dbReference type="EMBL" id="CAK9264720.1"/>
    </source>
</evidence>
<sequence>MGATANGRKHALLRCNRSSSRDDGRAPNNTHVSLLLLLQPPPPPPQDTETGNFVNRVTTADDDATISSQVVEIHALRIGRVLFALEVMLQSCM</sequence>
<accession>A0ABP0WH29</accession>
<dbReference type="Proteomes" id="UP001497444">
    <property type="component" value="Chromosome 17"/>
</dbReference>
<proteinExistence type="predicted"/>